<evidence type="ECO:0000313" key="1">
    <source>
        <dbReference type="EMBL" id="GFH20628.1"/>
    </source>
</evidence>
<dbReference type="EMBL" id="BLLF01001670">
    <property type="protein sequence ID" value="GFH20628.1"/>
    <property type="molecule type" value="Genomic_DNA"/>
</dbReference>
<accession>A0A699ZQF9</accession>
<gene>
    <name evidence="1" type="ORF">HaLaN_17779</name>
</gene>
<protein>
    <submittedName>
        <fullName evidence="1">Uncharacterized protein</fullName>
    </submittedName>
</protein>
<organism evidence="1 2">
    <name type="scientific">Haematococcus lacustris</name>
    <name type="common">Green alga</name>
    <name type="synonym">Haematococcus pluvialis</name>
    <dbReference type="NCBI Taxonomy" id="44745"/>
    <lineage>
        <taxon>Eukaryota</taxon>
        <taxon>Viridiplantae</taxon>
        <taxon>Chlorophyta</taxon>
        <taxon>core chlorophytes</taxon>
        <taxon>Chlorophyceae</taxon>
        <taxon>CS clade</taxon>
        <taxon>Chlamydomonadales</taxon>
        <taxon>Haematococcaceae</taxon>
        <taxon>Haematococcus</taxon>
    </lineage>
</organism>
<comment type="caution">
    <text evidence="1">The sequence shown here is derived from an EMBL/GenBank/DDBJ whole genome shotgun (WGS) entry which is preliminary data.</text>
</comment>
<dbReference type="Proteomes" id="UP000485058">
    <property type="component" value="Unassembled WGS sequence"/>
</dbReference>
<proteinExistence type="predicted"/>
<reference evidence="1 2" key="1">
    <citation type="submission" date="2020-02" db="EMBL/GenBank/DDBJ databases">
        <title>Draft genome sequence of Haematococcus lacustris strain NIES-144.</title>
        <authorList>
            <person name="Morimoto D."/>
            <person name="Nakagawa S."/>
            <person name="Yoshida T."/>
            <person name="Sawayama S."/>
        </authorList>
    </citation>
    <scope>NUCLEOTIDE SEQUENCE [LARGE SCALE GENOMIC DNA]</scope>
    <source>
        <strain evidence="1 2">NIES-144</strain>
    </source>
</reference>
<name>A0A699ZQF9_HAELA</name>
<dbReference type="AlphaFoldDB" id="A0A699ZQF9"/>
<evidence type="ECO:0000313" key="2">
    <source>
        <dbReference type="Proteomes" id="UP000485058"/>
    </source>
</evidence>
<sequence>MYYGLACRAWWLQTLNIRWCLGNRHRPHQHQPTAYSDSSVVCRRSLQQECPIPTTTVLNLTSAAAQVGNVTAAASAGTAALSACVTSFMGQFTTADVNLGSIMALNSCPFTTSWLPLALALAAAGLLNRML</sequence>
<keyword evidence="2" id="KW-1185">Reference proteome</keyword>